<evidence type="ECO:0000259" key="8">
    <source>
        <dbReference type="Pfam" id="PF14313"/>
    </source>
</evidence>
<feature type="region of interest" description="Disordered" evidence="6">
    <location>
        <begin position="117"/>
        <end position="190"/>
    </location>
</feature>
<evidence type="ECO:0000256" key="6">
    <source>
        <dbReference type="SAM" id="MobiDB-lite"/>
    </source>
</evidence>
<evidence type="ECO:0000313" key="10">
    <source>
        <dbReference type="Proteomes" id="UP000131827"/>
    </source>
</evidence>
<dbReference type="GeneID" id="20964670"/>
<evidence type="ECO:0000256" key="2">
    <source>
        <dbReference type="ARBA" id="ARBA00022495"/>
    </source>
</evidence>
<keyword evidence="2" id="KW-0691">RNA editing</keyword>
<evidence type="ECO:0000313" key="9">
    <source>
        <dbReference type="EMBL" id="AHM23771.1"/>
    </source>
</evidence>
<evidence type="ECO:0000256" key="1">
    <source>
        <dbReference type="ARBA" id="ARBA00020572"/>
    </source>
</evidence>
<keyword evidence="4" id="KW-0693">Viral RNA replication</keyword>
<sequence>MSYEDRIKQIQNGLQIVDLVKKVRQESIEKPTYGRSAIGLPTTKDRAAAWELFHKSSLDEAGPEELPLKEGDDPADTRDGVGIPEPLHNVDSGGSRTYKEANWDEGDEPILENQLVTNIQPNDPGRKTAYGKSDHTYADSTNNRTKGGEWSNGCSSPNKVDVSGIFQGDVPKDTDAEGPSEKPKSSFRMNPNAQEYIPRDLTPLTVIIDSCPFDHNHADDDSEDQTEDSAYVFEAGLNKPAVKPRMIKAAQKETLVDQDGEVMNLSILPKQRKSILNKPIGAEDAIPKKQARPSLVVIEEDDEDQKSEPIENIDKSDAGSDITIFDIADKATDHLRRNQMAVKAIGNIIETSAGVPIIQEEVIYLSDRPTQPAPEKIPAKESRKLRALEKTESGKGESDSGLRLVKKGIEENTVSVGMDQKSRSKNGAIRSAPRLNQNHQGKSVPVSNVQSCAKTSTVPKLNMNEQQSGHDLGYTSEESTPSSMNISFEEYFDGLVTQLTKDDIVREVYRNQLVILSKVEENNATADLLKLLANNQKAMLAKLDALDRNVSRLGLAVSSMEQMLASMRIMIPGKPPENGEKQKNPLLKPVIGRANMKVEEVIDVNPDIGVGKNNFHSAKKELFIEPLDPAKTNATRFIPENDAITSQTLRAIVINRIKDQELKDAFLAKISNDLDYTQLKITHDQIKEALQAGL</sequence>
<feature type="domain" description="Phosphoprotein P soyouz module" evidence="8">
    <location>
        <begin position="10"/>
        <end position="53"/>
    </location>
</feature>
<proteinExistence type="predicted"/>
<feature type="compositionally biased region" description="Basic and acidic residues" evidence="6">
    <location>
        <begin position="386"/>
        <end position="400"/>
    </location>
</feature>
<dbReference type="OrthoDB" id="10377at10239"/>
<feature type="domain" description="Paramyxovirus structural protein P/V N-terminal" evidence="7">
    <location>
        <begin position="399"/>
        <end position="476"/>
    </location>
</feature>
<feature type="region of interest" description="Disordered" evidence="6">
    <location>
        <begin position="419"/>
        <end position="448"/>
    </location>
</feature>
<dbReference type="InterPro" id="IPR028243">
    <property type="entry name" value="Paramyxo_P/V_N"/>
</dbReference>
<evidence type="ECO:0000256" key="3">
    <source>
        <dbReference type="ARBA" id="ARBA00022553"/>
    </source>
</evidence>
<evidence type="ECO:0000256" key="5">
    <source>
        <dbReference type="ARBA" id="ARBA00060014"/>
    </source>
</evidence>
<comment type="function">
    <text evidence="5">Essential cofactor of the RNA polymerase L that plays a central role in the transcription and replication by forming the polymerase complex with RNA polymerase L and recruiting L to the genomic N-RNA template for RNA synthesis. Also plays a central role in the encapsidation of nascent RNA chains by forming the encapsidation complex with the nucleocapsid protein N (N-P complex). Acts as a chaperone for newly synthesized free N protein, so-called N0, allowing encapsidation of nascent RNA chains during replication. The nucleoprotein protein N prevents excessive phosphorylation of P, which leads to down-regulation of viral transcription/ replication. Participates, together with N, in the formation of viral factories (viroplasms), which are large inclusions in the host cytoplasm where replication takes place.</text>
</comment>
<accession>W8SKS6</accession>
<dbReference type="Pfam" id="PF13825">
    <property type="entry name" value="Paramyxo_P_V_N"/>
    <property type="match status" value="1"/>
</dbReference>
<dbReference type="Pfam" id="PF03210">
    <property type="entry name" value="Paramyx_P_V_C"/>
    <property type="match status" value="1"/>
</dbReference>
<keyword evidence="10" id="KW-1185">Reference proteome</keyword>
<feature type="compositionally biased region" description="Polar residues" evidence="6">
    <location>
        <begin position="434"/>
        <end position="448"/>
    </location>
</feature>
<organism evidence="9 10">
    <name type="scientific">Mojiang virus</name>
    <dbReference type="NCBI Taxonomy" id="1474807"/>
    <lineage>
        <taxon>Viruses</taxon>
        <taxon>Riboviria</taxon>
        <taxon>Orthornavirae</taxon>
        <taxon>Negarnaviricota</taxon>
        <taxon>Haploviricotina</taxon>
        <taxon>Monjiviricetes</taxon>
        <taxon>Mononegavirales</taxon>
        <taxon>Paramyxoviridae</taxon>
        <taxon>Orthoparamyxovirinae</taxon>
        <taxon>Parahenipavirus</taxon>
        <taxon>Parahenipavirus mojiangense</taxon>
    </lineage>
</organism>
<feature type="compositionally biased region" description="Basic and acidic residues" evidence="6">
    <location>
        <begin position="66"/>
        <end position="79"/>
    </location>
</feature>
<dbReference type="InterPro" id="IPR004897">
    <property type="entry name" value="P/V_Pprotein_paramyxoviral"/>
</dbReference>
<dbReference type="EMBL" id="KF278639">
    <property type="protein sequence ID" value="AHM23771.1"/>
    <property type="molecule type" value="Viral_cRNA"/>
</dbReference>
<dbReference type="Gene3D" id="6.10.250.2490">
    <property type="match status" value="1"/>
</dbReference>
<name>W8SKS6_9MONO</name>
<evidence type="ECO:0000259" key="7">
    <source>
        <dbReference type="Pfam" id="PF13825"/>
    </source>
</evidence>
<keyword evidence="3" id="KW-0597">Phosphoprotein</keyword>
<feature type="compositionally biased region" description="Basic and acidic residues" evidence="6">
    <location>
        <begin position="170"/>
        <end position="184"/>
    </location>
</feature>
<dbReference type="KEGG" id="vg:20964670"/>
<evidence type="ECO:0000256" key="4">
    <source>
        <dbReference type="ARBA" id="ARBA00022953"/>
    </source>
</evidence>
<gene>
    <name evidence="9" type="primary">C</name>
    <name evidence="9" type="synonym">P</name>
    <name evidence="9" type="synonym">V</name>
    <name evidence="9" type="synonym">W</name>
    <name evidence="9" type="ORF">MojVGP2</name>
</gene>
<feature type="region of interest" description="Disordered" evidence="6">
    <location>
        <begin position="56"/>
        <end position="101"/>
    </location>
</feature>
<protein>
    <recommendedName>
        <fullName evidence="1">Phosphoprotein</fullName>
    </recommendedName>
</protein>
<dbReference type="Pfam" id="PF14313">
    <property type="entry name" value="Soyouz_module"/>
    <property type="match status" value="1"/>
</dbReference>
<feature type="region of interest" description="Disordered" evidence="6">
    <location>
        <begin position="386"/>
        <end position="405"/>
    </location>
</feature>
<dbReference type="InterPro" id="IPR025909">
    <property type="entry name" value="Soyouz_module"/>
</dbReference>
<dbReference type="Proteomes" id="UP000131827">
    <property type="component" value="Segment"/>
</dbReference>
<reference evidence="9 10" key="1">
    <citation type="journal article" date="2014" name="Emerg. Infect. Dis.">
        <title>Novel Henipa-like virus, Mojiang Paramyxovirus, in rats, China, 2012.</title>
        <authorList>
            <person name="Wu Z."/>
            <person name="Yang L."/>
            <person name="Yang F."/>
            <person name="Ren X."/>
            <person name="Jiang J."/>
            <person name="Dong J."/>
            <person name="Sun L."/>
            <person name="Zhu Y."/>
            <person name="Zhou H."/>
            <person name="Jin Q."/>
        </authorList>
    </citation>
    <scope>NUCLEOTIDE SEQUENCE [LARGE SCALE GENOMIC DNA]</scope>
    <source>
        <strain evidence="9">Tongguan1</strain>
    </source>
</reference>